<dbReference type="KEGG" id="vg:55611950"/>
<evidence type="ECO:0000313" key="1">
    <source>
        <dbReference type="EMBL" id="AYN58039.1"/>
    </source>
</evidence>
<dbReference type="Proteomes" id="UP000278789">
    <property type="component" value="Segment"/>
</dbReference>
<protein>
    <submittedName>
        <fullName evidence="1">Uncharacterized protein</fullName>
    </submittedName>
</protein>
<sequence>MPSIDASKTLKTSHGGYAGRSLIERIQQQMDKRRNKMEDSFVEYGPDSKQYLLNKGRYEGFAATLAILRSSSLEHEVQCSNERLGIE</sequence>
<gene>
    <name evidence="1" type="primary">90</name>
    <name evidence="1" type="ORF">SEA_FOWLMOUTH_90</name>
</gene>
<name>A0A3G2KGC9_9CAUD</name>
<dbReference type="GeneID" id="55611950"/>
<reference evidence="1" key="1">
    <citation type="submission" date="2018-09" db="EMBL/GenBank/DDBJ databases">
        <authorList>
            <person name="Bryant B."/>
            <person name="Burch A."/>
            <person name="Dorissaint R."/>
            <person name="Douthitt C."/>
            <person name="Garofalo J."/>
            <person name="Kuiack J."/>
            <person name="Marcillon S."/>
            <person name="Moreno J."/>
            <person name="Norus J."/>
            <person name="Parks M."/>
            <person name="Peroza J."/>
            <person name="Wilse K."/>
            <person name="Wiersma-Koch H."/>
            <person name="D'Elia T."/>
            <person name="Garlena R.A."/>
            <person name="Russell D.A."/>
            <person name="Pope W.H."/>
            <person name="Jacobs-Sera D."/>
            <person name="Hatfull G.F."/>
        </authorList>
    </citation>
    <scope>NUCLEOTIDE SEQUENCE [LARGE SCALE GENOMIC DNA]</scope>
</reference>
<proteinExistence type="predicted"/>
<organism evidence="1 2">
    <name type="scientific">Mycobacterium phage Fowlmouth</name>
    <dbReference type="NCBI Taxonomy" id="2419978"/>
    <lineage>
        <taxon>Viruses</taxon>
        <taxon>Duplodnaviria</taxon>
        <taxon>Heunggongvirae</taxon>
        <taxon>Uroviricota</taxon>
        <taxon>Caudoviricetes</taxon>
        <taxon>Fowlmouthvirus</taxon>
        <taxon>Fowlmouthvirus fowlmouth</taxon>
    </lineage>
</organism>
<dbReference type="EMBL" id="MH834613">
    <property type="protein sequence ID" value="AYN58039.1"/>
    <property type="molecule type" value="Genomic_DNA"/>
</dbReference>
<dbReference type="RefSeq" id="YP_009841757.1">
    <property type="nucleotide sequence ID" value="NC_048734.1"/>
</dbReference>
<evidence type="ECO:0000313" key="2">
    <source>
        <dbReference type="Proteomes" id="UP000278789"/>
    </source>
</evidence>
<accession>A0A3G2KGC9</accession>
<keyword evidence="2" id="KW-1185">Reference proteome</keyword>